<dbReference type="InterPro" id="IPR013320">
    <property type="entry name" value="ConA-like_dom_sf"/>
</dbReference>
<dbReference type="OrthoDB" id="4781at2759"/>
<feature type="non-terminal residue" evidence="2">
    <location>
        <position position="1"/>
    </location>
</feature>
<dbReference type="GO" id="GO:0005975">
    <property type="term" value="P:carbohydrate metabolic process"/>
    <property type="evidence" value="ECO:0007669"/>
    <property type="project" value="InterPro"/>
</dbReference>
<dbReference type="PANTHER" id="PTHR10963:SF60">
    <property type="entry name" value="GRAM-NEGATIVE BACTERIA-BINDING PROTEIN 1-RELATED"/>
    <property type="match status" value="1"/>
</dbReference>
<dbReference type="GO" id="GO:0004553">
    <property type="term" value="F:hydrolase activity, hydrolyzing O-glycosyl compounds"/>
    <property type="evidence" value="ECO:0007669"/>
    <property type="project" value="InterPro"/>
</dbReference>
<organism evidence="2">
    <name type="scientific">Medioppia subpectinata</name>
    <dbReference type="NCBI Taxonomy" id="1979941"/>
    <lineage>
        <taxon>Eukaryota</taxon>
        <taxon>Metazoa</taxon>
        <taxon>Ecdysozoa</taxon>
        <taxon>Arthropoda</taxon>
        <taxon>Chelicerata</taxon>
        <taxon>Arachnida</taxon>
        <taxon>Acari</taxon>
        <taxon>Acariformes</taxon>
        <taxon>Sarcoptiformes</taxon>
        <taxon>Oribatida</taxon>
        <taxon>Brachypylina</taxon>
        <taxon>Oppioidea</taxon>
        <taxon>Oppiidae</taxon>
        <taxon>Medioppia</taxon>
    </lineage>
</organism>
<reference evidence="2" key="1">
    <citation type="submission" date="2020-11" db="EMBL/GenBank/DDBJ databases">
        <authorList>
            <person name="Tran Van P."/>
        </authorList>
    </citation>
    <scope>NUCLEOTIDE SEQUENCE</scope>
</reference>
<dbReference type="CDD" id="cd08023">
    <property type="entry name" value="GH16_laminarinase_like"/>
    <property type="match status" value="1"/>
</dbReference>
<name>A0A7R9KX62_9ACAR</name>
<dbReference type="EMBL" id="OC863191">
    <property type="protein sequence ID" value="CAD7630843.1"/>
    <property type="molecule type" value="Genomic_DNA"/>
</dbReference>
<sequence>MFSSLNRSDTYDTLRWYCNSKGDLGQLGALLNDKASDAKKVRDSAIVTLESLDTSRILRLYATKVQTMFDDTLGRDSIRRVLGLYREIATFAENTGKAKDSGKCEFIAAPADNVKYLSFLLPVYKTIDRFLKYSESDDEKYDKVTSKFFGLGNGKPYPETDESAQQLCNSPAANVEQGDVGTVFRYYASFGSKAQPMFHALNTTDTYTRMRWFCIAKDQDKLGQTLNAKLSEAQKLRDTAIATLESLDTNRSTIADALCIVNLYETQTEALFDGTLARDSVGIVGDIYRDIIKCAENMTKLKASQQCELIADSADNSKYMSFLTPIFKTLSRFLKSNHIGQLNCNVNQSQNLQLIDDCLAITAVRQTEQHFDKEYTSAKIKTKIGWTFGRFEIRAALPKGKMLRPAIVMEPLMPAQWALGGQIDVMANNQLQILYNGVHFSTPPIYKPDNSEYITTARLNDFHTYAVEWTKSGIDWYFDGHKHHSFNLTHVLSAQYTRNGQPFVEKPFRIVINLGVGGVFFPRHNLSLDDVYGWECPALIIDYVRVYQTDSDDRVVILNSVRADRESSAGICARVRSTVRAAKPWSLSIATIIAIC</sequence>
<dbReference type="Proteomes" id="UP000759131">
    <property type="component" value="Unassembled WGS sequence"/>
</dbReference>
<feature type="domain" description="GH16" evidence="1">
    <location>
        <begin position="312"/>
        <end position="552"/>
    </location>
</feature>
<dbReference type="SUPFAM" id="SSF49899">
    <property type="entry name" value="Concanavalin A-like lectins/glucanases"/>
    <property type="match status" value="1"/>
</dbReference>
<dbReference type="Gene3D" id="2.60.120.200">
    <property type="match status" value="1"/>
</dbReference>
<dbReference type="Pfam" id="PF00722">
    <property type="entry name" value="Glyco_hydro_16"/>
    <property type="match status" value="1"/>
</dbReference>
<evidence type="ECO:0000313" key="2">
    <source>
        <dbReference type="EMBL" id="CAD7630843.1"/>
    </source>
</evidence>
<gene>
    <name evidence="2" type="ORF">OSB1V03_LOCUS11254</name>
</gene>
<evidence type="ECO:0000313" key="3">
    <source>
        <dbReference type="Proteomes" id="UP000759131"/>
    </source>
</evidence>
<dbReference type="PROSITE" id="PS51762">
    <property type="entry name" value="GH16_2"/>
    <property type="match status" value="1"/>
</dbReference>
<dbReference type="EMBL" id="CAJPIZ010008616">
    <property type="protein sequence ID" value="CAG2111273.1"/>
    <property type="molecule type" value="Genomic_DNA"/>
</dbReference>
<accession>A0A7R9KX62</accession>
<dbReference type="InterPro" id="IPR050546">
    <property type="entry name" value="Glycosyl_Hydrlase_16"/>
</dbReference>
<protein>
    <recommendedName>
        <fullName evidence="1">GH16 domain-containing protein</fullName>
    </recommendedName>
</protein>
<dbReference type="InterPro" id="IPR000757">
    <property type="entry name" value="Beta-glucanase-like"/>
</dbReference>
<keyword evidence="3" id="KW-1185">Reference proteome</keyword>
<evidence type="ECO:0000259" key="1">
    <source>
        <dbReference type="PROSITE" id="PS51762"/>
    </source>
</evidence>
<dbReference type="PANTHER" id="PTHR10963">
    <property type="entry name" value="GLYCOSYL HYDROLASE-RELATED"/>
    <property type="match status" value="1"/>
</dbReference>
<dbReference type="AlphaFoldDB" id="A0A7R9KX62"/>
<proteinExistence type="predicted"/>